<evidence type="ECO:0000313" key="1">
    <source>
        <dbReference type="EMBL" id="KAK3711970.1"/>
    </source>
</evidence>
<evidence type="ECO:0000313" key="2">
    <source>
        <dbReference type="Proteomes" id="UP001281147"/>
    </source>
</evidence>
<dbReference type="EMBL" id="JAUTXU010000072">
    <property type="protein sequence ID" value="KAK3711970.1"/>
    <property type="molecule type" value="Genomic_DNA"/>
</dbReference>
<keyword evidence="2" id="KW-1185">Reference proteome</keyword>
<proteinExistence type="predicted"/>
<organism evidence="1 2">
    <name type="scientific">Vermiconidia calcicola</name>
    <dbReference type="NCBI Taxonomy" id="1690605"/>
    <lineage>
        <taxon>Eukaryota</taxon>
        <taxon>Fungi</taxon>
        <taxon>Dikarya</taxon>
        <taxon>Ascomycota</taxon>
        <taxon>Pezizomycotina</taxon>
        <taxon>Dothideomycetes</taxon>
        <taxon>Dothideomycetidae</taxon>
        <taxon>Mycosphaerellales</taxon>
        <taxon>Extremaceae</taxon>
        <taxon>Vermiconidia</taxon>
    </lineage>
</organism>
<dbReference type="Proteomes" id="UP001281147">
    <property type="component" value="Unassembled WGS sequence"/>
</dbReference>
<protein>
    <submittedName>
        <fullName evidence="1">Uncharacterized protein</fullName>
    </submittedName>
</protein>
<reference evidence="1" key="1">
    <citation type="submission" date="2023-07" db="EMBL/GenBank/DDBJ databases">
        <title>Black Yeasts Isolated from many extreme environments.</title>
        <authorList>
            <person name="Coleine C."/>
            <person name="Stajich J.E."/>
            <person name="Selbmann L."/>
        </authorList>
    </citation>
    <scope>NUCLEOTIDE SEQUENCE</scope>
    <source>
        <strain evidence="1">CCFEE 5714</strain>
    </source>
</reference>
<name>A0ACC3N856_9PEZI</name>
<gene>
    <name evidence="1" type="ORF">LTR37_009282</name>
</gene>
<comment type="caution">
    <text evidence="1">The sequence shown here is derived from an EMBL/GenBank/DDBJ whole genome shotgun (WGS) entry which is preliminary data.</text>
</comment>
<sequence>MHIEVREYDPIWPEQFQILKSELQSALQNIPYISIEHVGSTSVPNLCAKPVIDIDIIIKPNHLDATIDAITADGKYLCVGDQGIPDRWAIRPTAGRFNVSPRRNIYVCIDGCLAVRNHLAVRDLSVIDYVKAKTEVLEWMLAKAGFSEKELKKIADSQHAKPYVPG</sequence>
<accession>A0ACC3N856</accession>